<dbReference type="PROSITE" id="PS00463">
    <property type="entry name" value="ZN2_CY6_FUNGAL_1"/>
    <property type="match status" value="1"/>
</dbReference>
<feature type="domain" description="Zn(2)-C6 fungal-type" evidence="5">
    <location>
        <begin position="11"/>
        <end position="41"/>
    </location>
</feature>
<dbReference type="GO" id="GO:0006351">
    <property type="term" value="P:DNA-templated transcription"/>
    <property type="evidence" value="ECO:0007669"/>
    <property type="project" value="InterPro"/>
</dbReference>
<feature type="region of interest" description="Disordered" evidence="4">
    <location>
        <begin position="100"/>
        <end position="121"/>
    </location>
</feature>
<dbReference type="InterPro" id="IPR007219">
    <property type="entry name" value="XnlR_reg_dom"/>
</dbReference>
<evidence type="ECO:0000313" key="7">
    <source>
        <dbReference type="Proteomes" id="UP000800235"/>
    </source>
</evidence>
<dbReference type="CDD" id="cd00067">
    <property type="entry name" value="GAL4"/>
    <property type="match status" value="1"/>
</dbReference>
<feature type="region of interest" description="Disordered" evidence="4">
    <location>
        <begin position="181"/>
        <end position="205"/>
    </location>
</feature>
<dbReference type="SUPFAM" id="SSF57701">
    <property type="entry name" value="Zn2/Cys6 DNA-binding domain"/>
    <property type="match status" value="1"/>
</dbReference>
<dbReference type="SMART" id="SM00906">
    <property type="entry name" value="Fungal_trans"/>
    <property type="match status" value="1"/>
</dbReference>
<dbReference type="GO" id="GO:0003677">
    <property type="term" value="F:DNA binding"/>
    <property type="evidence" value="ECO:0007669"/>
    <property type="project" value="InterPro"/>
</dbReference>
<evidence type="ECO:0000256" key="4">
    <source>
        <dbReference type="SAM" id="MobiDB-lite"/>
    </source>
</evidence>
<protein>
    <recommendedName>
        <fullName evidence="5">Zn(2)-C6 fungal-type domain-containing protein</fullName>
    </recommendedName>
</protein>
<dbReference type="SMART" id="SM00066">
    <property type="entry name" value="GAL4"/>
    <property type="match status" value="1"/>
</dbReference>
<evidence type="ECO:0000256" key="3">
    <source>
        <dbReference type="ARBA" id="ARBA00023242"/>
    </source>
</evidence>
<organism evidence="6 7">
    <name type="scientific">Tothia fuscella</name>
    <dbReference type="NCBI Taxonomy" id="1048955"/>
    <lineage>
        <taxon>Eukaryota</taxon>
        <taxon>Fungi</taxon>
        <taxon>Dikarya</taxon>
        <taxon>Ascomycota</taxon>
        <taxon>Pezizomycotina</taxon>
        <taxon>Dothideomycetes</taxon>
        <taxon>Pleosporomycetidae</taxon>
        <taxon>Venturiales</taxon>
        <taxon>Cylindrosympodiaceae</taxon>
        <taxon>Tothia</taxon>
    </lineage>
</organism>
<keyword evidence="7" id="KW-1185">Reference proteome</keyword>
<keyword evidence="3" id="KW-0539">Nucleus</keyword>
<evidence type="ECO:0000256" key="2">
    <source>
        <dbReference type="ARBA" id="ARBA00022723"/>
    </source>
</evidence>
<reference evidence="6" key="1">
    <citation type="journal article" date="2020" name="Stud. Mycol.">
        <title>101 Dothideomycetes genomes: a test case for predicting lifestyles and emergence of pathogens.</title>
        <authorList>
            <person name="Haridas S."/>
            <person name="Albert R."/>
            <person name="Binder M."/>
            <person name="Bloem J."/>
            <person name="Labutti K."/>
            <person name="Salamov A."/>
            <person name="Andreopoulos B."/>
            <person name="Baker S."/>
            <person name="Barry K."/>
            <person name="Bills G."/>
            <person name="Bluhm B."/>
            <person name="Cannon C."/>
            <person name="Castanera R."/>
            <person name="Culley D."/>
            <person name="Daum C."/>
            <person name="Ezra D."/>
            <person name="Gonzalez J."/>
            <person name="Henrissat B."/>
            <person name="Kuo A."/>
            <person name="Liang C."/>
            <person name="Lipzen A."/>
            <person name="Lutzoni F."/>
            <person name="Magnuson J."/>
            <person name="Mondo S."/>
            <person name="Nolan M."/>
            <person name="Ohm R."/>
            <person name="Pangilinan J."/>
            <person name="Park H.-J."/>
            <person name="Ramirez L."/>
            <person name="Alfaro M."/>
            <person name="Sun H."/>
            <person name="Tritt A."/>
            <person name="Yoshinaga Y."/>
            <person name="Zwiers L.-H."/>
            <person name="Turgeon B."/>
            <person name="Goodwin S."/>
            <person name="Spatafora J."/>
            <person name="Crous P."/>
            <person name="Grigoriev I."/>
        </authorList>
    </citation>
    <scope>NUCLEOTIDE SEQUENCE</scope>
    <source>
        <strain evidence="6">CBS 130266</strain>
    </source>
</reference>
<dbReference type="OrthoDB" id="3989227at2759"/>
<dbReference type="GO" id="GO:0005634">
    <property type="term" value="C:nucleus"/>
    <property type="evidence" value="ECO:0007669"/>
    <property type="project" value="UniProtKB-SubCell"/>
</dbReference>
<evidence type="ECO:0000313" key="6">
    <source>
        <dbReference type="EMBL" id="KAF2436271.1"/>
    </source>
</evidence>
<dbReference type="CDD" id="cd12148">
    <property type="entry name" value="fungal_TF_MHR"/>
    <property type="match status" value="1"/>
</dbReference>
<dbReference type="Pfam" id="PF04082">
    <property type="entry name" value="Fungal_trans"/>
    <property type="match status" value="1"/>
</dbReference>
<evidence type="ECO:0000256" key="1">
    <source>
        <dbReference type="ARBA" id="ARBA00004123"/>
    </source>
</evidence>
<dbReference type="PANTHER" id="PTHR31001:SF79">
    <property type="entry name" value="ZN(II)2CYS6 TRANSCRIPTION FACTOR (EUROFUNG)"/>
    <property type="match status" value="1"/>
</dbReference>
<keyword evidence="2" id="KW-0479">Metal-binding</keyword>
<sequence length="755" mass="85589">MYNLSNRPLTTCLECRRRKLRCDRGQPSCIRCRTRDVPCIYGQQDLGTNHTARPFHFVQEQPAVGEEPDPDEDPDFVTISTEQLDSIESRIEKLSRMVKNLKSKNPDTDGKEASPRLGDSENAGHLFIRQPQHRQHISRWFWASMCKEVTELDALLTLQHSNKFADEDDFHQTFDFSTASHPESELSFGGDKEDPSIPDTSSRTLGKQISAPNIEDHLTEEQALFLSQVYIQGYHPLVPLVHVPSFLEQSEYLLRNGTSPNADETVECISLVLAVCFAGVLACTDEQLASEFPDRSRNSIGGALNRVSLNAVRVAGFPSKPTLRTLTAYIICQSSWLREDEPLTACAFVGLAQRAAHMLGLHKDPSHFPEIGPIEAEVRRRVWWQIVHIDVTITVATGLPPTVDTSWDVQPLSELKDEFIGTPQGLEYEQVVAAGTRTQDLADDPSSRNITSMVSTGGILVRGKLHSTFIMRKALIWIAGRRTPTANEIRGLRYLFRRNHKELLSRIQRIPDSRVNANNLGEDKHQTNLNKWARCLLALFIDRNWTLVCHPLFQSTLMKAWSDIYDQTISHCQGFLLKTAYLACNTEFTLFQWSWPGNHQPLHAMMLILQFLIDSPHSTLASDCRNAVDFVLALYEDGFGLVAGGGEPKQSRRIAQGGTEAWKFFFRQRKQAWEAAGLNPSQLWSRREAVRKCLTAMENVVTNEKIKERFLADDPDRDVIRQEIKSTDAERRLLERQIDALLDGQEHWIEGGLLW</sequence>
<proteinExistence type="predicted"/>
<feature type="compositionally biased region" description="Basic and acidic residues" evidence="4">
    <location>
        <begin position="104"/>
        <end position="114"/>
    </location>
</feature>
<evidence type="ECO:0000259" key="5">
    <source>
        <dbReference type="PROSITE" id="PS50048"/>
    </source>
</evidence>
<dbReference type="Gene3D" id="4.10.240.10">
    <property type="entry name" value="Zn(2)-C6 fungal-type DNA-binding domain"/>
    <property type="match status" value="1"/>
</dbReference>
<comment type="caution">
    <text evidence="6">The sequence shown here is derived from an EMBL/GenBank/DDBJ whole genome shotgun (WGS) entry which is preliminary data.</text>
</comment>
<dbReference type="InterPro" id="IPR050613">
    <property type="entry name" value="Sec_Metabolite_Reg"/>
</dbReference>
<gene>
    <name evidence="6" type="ORF">EJ08DRAFT_232821</name>
</gene>
<dbReference type="GO" id="GO:0000981">
    <property type="term" value="F:DNA-binding transcription factor activity, RNA polymerase II-specific"/>
    <property type="evidence" value="ECO:0007669"/>
    <property type="project" value="InterPro"/>
</dbReference>
<dbReference type="EMBL" id="MU007011">
    <property type="protein sequence ID" value="KAF2436271.1"/>
    <property type="molecule type" value="Genomic_DNA"/>
</dbReference>
<accession>A0A9P4P498</accession>
<dbReference type="GO" id="GO:0008270">
    <property type="term" value="F:zinc ion binding"/>
    <property type="evidence" value="ECO:0007669"/>
    <property type="project" value="InterPro"/>
</dbReference>
<dbReference type="AlphaFoldDB" id="A0A9P4P498"/>
<dbReference type="Pfam" id="PF00172">
    <property type="entry name" value="Zn_clus"/>
    <property type="match status" value="1"/>
</dbReference>
<dbReference type="InterPro" id="IPR001138">
    <property type="entry name" value="Zn2Cys6_DnaBD"/>
</dbReference>
<dbReference type="PANTHER" id="PTHR31001">
    <property type="entry name" value="UNCHARACTERIZED TRANSCRIPTIONAL REGULATORY PROTEIN"/>
    <property type="match status" value="1"/>
</dbReference>
<dbReference type="PROSITE" id="PS50048">
    <property type="entry name" value="ZN2_CY6_FUNGAL_2"/>
    <property type="match status" value="1"/>
</dbReference>
<dbReference type="Proteomes" id="UP000800235">
    <property type="component" value="Unassembled WGS sequence"/>
</dbReference>
<name>A0A9P4P498_9PEZI</name>
<comment type="subcellular location">
    <subcellularLocation>
        <location evidence="1">Nucleus</location>
    </subcellularLocation>
</comment>
<dbReference type="InterPro" id="IPR036864">
    <property type="entry name" value="Zn2-C6_fun-type_DNA-bd_sf"/>
</dbReference>